<evidence type="ECO:0000313" key="1">
    <source>
        <dbReference type="EMBL" id="MED6143763.1"/>
    </source>
</evidence>
<accession>A0ABU6T754</accession>
<sequence>MQQKEVSIFLFVDHRRWRAHDGRSGWALLLEALPSRYQSLERCHRGETKFENTEYETRVVLPKKQKQRFIFDRVFVVVDLSRTERKLDGLSLKENEPPQGVGVNPYPKILGIHNSGGSGSYDRTRINPTVTR</sequence>
<dbReference type="Proteomes" id="UP001341840">
    <property type="component" value="Unassembled WGS sequence"/>
</dbReference>
<evidence type="ECO:0000313" key="2">
    <source>
        <dbReference type="Proteomes" id="UP001341840"/>
    </source>
</evidence>
<comment type="caution">
    <text evidence="1">The sequence shown here is derived from an EMBL/GenBank/DDBJ whole genome shotgun (WGS) entry which is preliminary data.</text>
</comment>
<organism evidence="1 2">
    <name type="scientific">Stylosanthes scabra</name>
    <dbReference type="NCBI Taxonomy" id="79078"/>
    <lineage>
        <taxon>Eukaryota</taxon>
        <taxon>Viridiplantae</taxon>
        <taxon>Streptophyta</taxon>
        <taxon>Embryophyta</taxon>
        <taxon>Tracheophyta</taxon>
        <taxon>Spermatophyta</taxon>
        <taxon>Magnoliopsida</taxon>
        <taxon>eudicotyledons</taxon>
        <taxon>Gunneridae</taxon>
        <taxon>Pentapetalae</taxon>
        <taxon>rosids</taxon>
        <taxon>fabids</taxon>
        <taxon>Fabales</taxon>
        <taxon>Fabaceae</taxon>
        <taxon>Papilionoideae</taxon>
        <taxon>50 kb inversion clade</taxon>
        <taxon>dalbergioids sensu lato</taxon>
        <taxon>Dalbergieae</taxon>
        <taxon>Pterocarpus clade</taxon>
        <taxon>Stylosanthes</taxon>
    </lineage>
</organism>
<keyword evidence="2" id="KW-1185">Reference proteome</keyword>
<protein>
    <submittedName>
        <fullName evidence="1">Uncharacterized protein</fullName>
    </submittedName>
</protein>
<dbReference type="EMBL" id="JASCZI010090641">
    <property type="protein sequence ID" value="MED6143763.1"/>
    <property type="molecule type" value="Genomic_DNA"/>
</dbReference>
<proteinExistence type="predicted"/>
<gene>
    <name evidence="1" type="ORF">PIB30_009012</name>
</gene>
<name>A0ABU6T754_9FABA</name>
<reference evidence="1 2" key="1">
    <citation type="journal article" date="2023" name="Plants (Basel)">
        <title>Bridging the Gap: Combining Genomics and Transcriptomics Approaches to Understand Stylosanthes scabra, an Orphan Legume from the Brazilian Caatinga.</title>
        <authorList>
            <person name="Ferreira-Neto J.R.C."/>
            <person name="da Silva M.D."/>
            <person name="Binneck E."/>
            <person name="de Melo N.F."/>
            <person name="da Silva R.H."/>
            <person name="de Melo A.L.T.M."/>
            <person name="Pandolfi V."/>
            <person name="Bustamante F.O."/>
            <person name="Brasileiro-Vidal A.C."/>
            <person name="Benko-Iseppon A.M."/>
        </authorList>
    </citation>
    <scope>NUCLEOTIDE SEQUENCE [LARGE SCALE GENOMIC DNA]</scope>
    <source>
        <tissue evidence="1">Leaves</tissue>
    </source>
</reference>